<dbReference type="Gene3D" id="3.40.50.300">
    <property type="entry name" value="P-loop containing nucleotide triphosphate hydrolases"/>
    <property type="match status" value="1"/>
</dbReference>
<dbReference type="Pfam" id="PF02283">
    <property type="entry name" value="CobU"/>
    <property type="match status" value="1"/>
</dbReference>
<evidence type="ECO:0000256" key="8">
    <source>
        <dbReference type="ARBA" id="ARBA00012016"/>
    </source>
</evidence>
<dbReference type="PANTHER" id="PTHR34848">
    <property type="match status" value="1"/>
</dbReference>
<evidence type="ECO:0000256" key="14">
    <source>
        <dbReference type="ARBA" id="ARBA00022840"/>
    </source>
</evidence>
<keyword evidence="11 20" id="KW-0808">Transferase</keyword>
<evidence type="ECO:0000313" key="21">
    <source>
        <dbReference type="Proteomes" id="UP000255367"/>
    </source>
</evidence>
<protein>
    <recommendedName>
        <fullName evidence="16">Adenosylcobinamide kinase</fullName>
        <ecNumber evidence="8">2.7.1.156</ecNumber>
        <ecNumber evidence="9">2.7.7.62</ecNumber>
    </recommendedName>
    <alternativeName>
        <fullName evidence="17">Adenosylcobinamide-phosphate guanylyltransferase</fullName>
    </alternativeName>
</protein>
<comment type="similarity">
    <text evidence="7">Belongs to the CobU/CobP family.</text>
</comment>
<dbReference type="GO" id="GO:0005524">
    <property type="term" value="F:ATP binding"/>
    <property type="evidence" value="ECO:0007669"/>
    <property type="project" value="UniProtKB-KW"/>
</dbReference>
<feature type="binding site" evidence="19">
    <location>
        <position position="66"/>
    </location>
    <ligand>
        <name>GTP</name>
        <dbReference type="ChEBI" id="CHEBI:37565"/>
    </ligand>
</feature>
<dbReference type="OrthoDB" id="9799422at2"/>
<comment type="catalytic activity">
    <reaction evidence="3">
        <text>adenosylcob(III)inamide + GTP = adenosylcob(III)inamide phosphate + GDP + H(+)</text>
        <dbReference type="Rhea" id="RHEA:15765"/>
        <dbReference type="ChEBI" id="CHEBI:2480"/>
        <dbReference type="ChEBI" id="CHEBI:15378"/>
        <dbReference type="ChEBI" id="CHEBI:37565"/>
        <dbReference type="ChEBI" id="CHEBI:58189"/>
        <dbReference type="ChEBI" id="CHEBI:58502"/>
        <dbReference type="EC" id="2.7.1.156"/>
    </reaction>
</comment>
<evidence type="ECO:0000256" key="1">
    <source>
        <dbReference type="ARBA" id="ARBA00000312"/>
    </source>
</evidence>
<accession>A0A380NHM1</accession>
<keyword evidence="13 20" id="KW-0418">Kinase</keyword>
<evidence type="ECO:0000256" key="5">
    <source>
        <dbReference type="ARBA" id="ARBA00004692"/>
    </source>
</evidence>
<dbReference type="GO" id="GO:0005525">
    <property type="term" value="F:GTP binding"/>
    <property type="evidence" value="ECO:0007669"/>
    <property type="project" value="UniProtKB-KW"/>
</dbReference>
<dbReference type="GO" id="GO:0008820">
    <property type="term" value="F:cobinamide phosphate guanylyltransferase activity"/>
    <property type="evidence" value="ECO:0007669"/>
    <property type="project" value="UniProtKB-EC"/>
</dbReference>
<evidence type="ECO:0000256" key="13">
    <source>
        <dbReference type="ARBA" id="ARBA00022777"/>
    </source>
</evidence>
<dbReference type="EC" id="2.7.7.62" evidence="9"/>
<dbReference type="RefSeq" id="WP_115309676.1">
    <property type="nucleotide sequence ID" value="NZ_UHIO01000001.1"/>
</dbReference>
<keyword evidence="14" id="KW-0067">ATP-binding</keyword>
<evidence type="ECO:0000256" key="19">
    <source>
        <dbReference type="PIRSR" id="PIRSR006135-2"/>
    </source>
</evidence>
<comment type="catalytic activity">
    <reaction evidence="2">
        <text>adenosylcob(III)inamide phosphate + GTP + H(+) = adenosylcob(III)inamide-GDP + diphosphate</text>
        <dbReference type="Rhea" id="RHEA:22712"/>
        <dbReference type="ChEBI" id="CHEBI:15378"/>
        <dbReference type="ChEBI" id="CHEBI:33019"/>
        <dbReference type="ChEBI" id="CHEBI:37565"/>
        <dbReference type="ChEBI" id="CHEBI:58502"/>
        <dbReference type="ChEBI" id="CHEBI:60487"/>
        <dbReference type="EC" id="2.7.7.62"/>
    </reaction>
</comment>
<dbReference type="NCBIfam" id="NF004469">
    <property type="entry name" value="PRK05800.1"/>
    <property type="match status" value="1"/>
</dbReference>
<evidence type="ECO:0000256" key="7">
    <source>
        <dbReference type="ARBA" id="ARBA00007490"/>
    </source>
</evidence>
<comment type="pathway">
    <text evidence="6">Cofactor biosynthesis; adenosylcobalamin biosynthesis; adenosylcobalamin from cob(II)yrinate a,c-diamide: step 5/7.</text>
</comment>
<dbReference type="AlphaFoldDB" id="A0A380NHM1"/>
<name>A0A380NHM1_9FIRM</name>
<evidence type="ECO:0000256" key="6">
    <source>
        <dbReference type="ARBA" id="ARBA00005159"/>
    </source>
</evidence>
<keyword evidence="12 19" id="KW-0547">Nucleotide-binding</keyword>
<feature type="active site" description="GMP-histidine intermediate" evidence="18">
    <location>
        <position position="54"/>
    </location>
</feature>
<reference evidence="20 21" key="1">
    <citation type="submission" date="2018-06" db="EMBL/GenBank/DDBJ databases">
        <authorList>
            <consortium name="Pathogen Informatics"/>
            <person name="Doyle S."/>
        </authorList>
    </citation>
    <scope>NUCLEOTIDE SEQUENCE [LARGE SCALE GENOMIC DNA]</scope>
    <source>
        <strain evidence="20 21">NCTC12020</strain>
    </source>
</reference>
<keyword evidence="15 19" id="KW-0342">GTP-binding</keyword>
<keyword evidence="21" id="KW-1185">Reference proteome</keyword>
<evidence type="ECO:0000256" key="2">
    <source>
        <dbReference type="ARBA" id="ARBA00000711"/>
    </source>
</evidence>
<feature type="binding site" evidence="19">
    <location>
        <begin position="13"/>
        <end position="20"/>
    </location>
    <ligand>
        <name>GTP</name>
        <dbReference type="ChEBI" id="CHEBI:37565"/>
    </ligand>
</feature>
<dbReference type="GO" id="GO:0043752">
    <property type="term" value="F:adenosylcobinamide kinase activity"/>
    <property type="evidence" value="ECO:0007669"/>
    <property type="project" value="UniProtKB-EC"/>
</dbReference>
<dbReference type="EC" id="2.7.1.156" evidence="8"/>
<sequence length="191" mass="21300">MINNKSKIILCTGGARSGKSEFAEQLVLSLSGSKGYVATSQIFDDEMEDRVAKHKERRGSVWHNYEIPFDLSASWPKVLEQCDIILVDCLTMYATNTMLKAEPHTQAVCNEIANALVEELKHILVQSREANKTVVFVTNELGLGIVPENRLARFFRDIAGLVNQAVAKEADEVYFTISGITTELKSKEVHI</sequence>
<evidence type="ECO:0000256" key="17">
    <source>
        <dbReference type="ARBA" id="ARBA00030571"/>
    </source>
</evidence>
<comment type="pathway">
    <text evidence="5">Cofactor biosynthesis; adenosylcobalamin biosynthesis; adenosylcobalamin from cob(II)yrinate a,c-diamide: step 6/7.</text>
</comment>
<dbReference type="UniPathway" id="UPA00148">
    <property type="reaction ID" value="UER00236"/>
</dbReference>
<evidence type="ECO:0000256" key="4">
    <source>
        <dbReference type="ARBA" id="ARBA00003889"/>
    </source>
</evidence>
<evidence type="ECO:0000256" key="15">
    <source>
        <dbReference type="ARBA" id="ARBA00023134"/>
    </source>
</evidence>
<comment type="catalytic activity">
    <reaction evidence="1">
        <text>adenosylcob(III)inamide + ATP = adenosylcob(III)inamide phosphate + ADP + H(+)</text>
        <dbReference type="Rhea" id="RHEA:15769"/>
        <dbReference type="ChEBI" id="CHEBI:2480"/>
        <dbReference type="ChEBI" id="CHEBI:15378"/>
        <dbReference type="ChEBI" id="CHEBI:30616"/>
        <dbReference type="ChEBI" id="CHEBI:58502"/>
        <dbReference type="ChEBI" id="CHEBI:456216"/>
        <dbReference type="EC" id="2.7.1.156"/>
    </reaction>
</comment>
<evidence type="ECO:0000256" key="16">
    <source>
        <dbReference type="ARBA" id="ARBA00029570"/>
    </source>
</evidence>
<dbReference type="CDD" id="cd00544">
    <property type="entry name" value="CobU"/>
    <property type="match status" value="1"/>
</dbReference>
<dbReference type="Proteomes" id="UP000255367">
    <property type="component" value="Unassembled WGS sequence"/>
</dbReference>
<evidence type="ECO:0000256" key="11">
    <source>
        <dbReference type="ARBA" id="ARBA00022679"/>
    </source>
</evidence>
<dbReference type="GO" id="GO:0009236">
    <property type="term" value="P:cobalamin biosynthetic process"/>
    <property type="evidence" value="ECO:0007669"/>
    <property type="project" value="UniProtKB-UniPathway"/>
</dbReference>
<dbReference type="SUPFAM" id="SSF52540">
    <property type="entry name" value="P-loop containing nucleoside triphosphate hydrolases"/>
    <property type="match status" value="1"/>
</dbReference>
<evidence type="ECO:0000256" key="3">
    <source>
        <dbReference type="ARBA" id="ARBA00001522"/>
    </source>
</evidence>
<evidence type="ECO:0000313" key="20">
    <source>
        <dbReference type="EMBL" id="SUP40912.1"/>
    </source>
</evidence>
<dbReference type="InterPro" id="IPR003203">
    <property type="entry name" value="CobU/CobP"/>
</dbReference>
<evidence type="ECO:0000256" key="18">
    <source>
        <dbReference type="PIRSR" id="PIRSR006135-1"/>
    </source>
</evidence>
<evidence type="ECO:0000256" key="12">
    <source>
        <dbReference type="ARBA" id="ARBA00022741"/>
    </source>
</evidence>
<keyword evidence="10" id="KW-0169">Cobalamin biosynthesis</keyword>
<comment type="function">
    <text evidence="4">Catalyzes ATP-dependent phosphorylation of adenosylcobinamide and addition of GMP to adenosylcobinamide phosphate.</text>
</comment>
<proteinExistence type="inferred from homology"/>
<dbReference type="PIRSF" id="PIRSF006135">
    <property type="entry name" value="CobU"/>
    <property type="match status" value="1"/>
</dbReference>
<dbReference type="PANTHER" id="PTHR34848:SF1">
    <property type="entry name" value="BIFUNCTIONAL ADENOSYLCOBALAMIN BIOSYNTHESIS PROTEIN COBU"/>
    <property type="match status" value="1"/>
</dbReference>
<feature type="binding site" evidence="19">
    <location>
        <begin position="55"/>
        <end position="58"/>
    </location>
    <ligand>
        <name>GTP</name>
        <dbReference type="ChEBI" id="CHEBI:37565"/>
    </ligand>
</feature>
<feature type="binding site" evidence="19">
    <location>
        <position position="88"/>
    </location>
    <ligand>
        <name>GTP</name>
        <dbReference type="ChEBI" id="CHEBI:37565"/>
    </ligand>
</feature>
<dbReference type="InterPro" id="IPR027417">
    <property type="entry name" value="P-loop_NTPase"/>
</dbReference>
<gene>
    <name evidence="20" type="primary">cobP</name>
    <name evidence="20" type="ORF">NCTC12020_00427</name>
</gene>
<organism evidence="20 21">
    <name type="scientific">Veillonella criceti</name>
    <dbReference type="NCBI Taxonomy" id="103891"/>
    <lineage>
        <taxon>Bacteria</taxon>
        <taxon>Bacillati</taxon>
        <taxon>Bacillota</taxon>
        <taxon>Negativicutes</taxon>
        <taxon>Veillonellales</taxon>
        <taxon>Veillonellaceae</taxon>
        <taxon>Veillonella</taxon>
    </lineage>
</organism>
<dbReference type="EMBL" id="UHIO01000001">
    <property type="protein sequence ID" value="SUP40912.1"/>
    <property type="molecule type" value="Genomic_DNA"/>
</dbReference>
<feature type="binding site" evidence="19">
    <location>
        <begin position="38"/>
        <end position="40"/>
    </location>
    <ligand>
        <name>GTP</name>
        <dbReference type="ChEBI" id="CHEBI:37565"/>
    </ligand>
</feature>
<evidence type="ECO:0000256" key="10">
    <source>
        <dbReference type="ARBA" id="ARBA00022573"/>
    </source>
</evidence>
<evidence type="ECO:0000256" key="9">
    <source>
        <dbReference type="ARBA" id="ARBA00012523"/>
    </source>
</evidence>